<dbReference type="InterPro" id="IPR011006">
    <property type="entry name" value="CheY-like_superfamily"/>
</dbReference>
<feature type="compositionally biased region" description="Low complexity" evidence="13">
    <location>
        <begin position="181"/>
        <end position="191"/>
    </location>
</feature>
<dbReference type="SUPFAM" id="SSF47384">
    <property type="entry name" value="Homodimeric domain of signal transducing histidine kinase"/>
    <property type="match status" value="1"/>
</dbReference>
<dbReference type="PROSITE" id="PS50112">
    <property type="entry name" value="PAS"/>
    <property type="match status" value="1"/>
</dbReference>
<evidence type="ECO:0000313" key="19">
    <source>
        <dbReference type="Proteomes" id="UP000799538"/>
    </source>
</evidence>
<dbReference type="EMBL" id="ML992509">
    <property type="protein sequence ID" value="KAF2221729.1"/>
    <property type="molecule type" value="Genomic_DNA"/>
</dbReference>
<dbReference type="Proteomes" id="UP000799538">
    <property type="component" value="Unassembled WGS sequence"/>
</dbReference>
<dbReference type="GO" id="GO:1900745">
    <property type="term" value="P:positive regulation of p38MAPK cascade"/>
    <property type="evidence" value="ECO:0007669"/>
    <property type="project" value="UniProtKB-ARBA"/>
</dbReference>
<keyword evidence="6" id="KW-0808">Transferase</keyword>
<dbReference type="SMART" id="SM00388">
    <property type="entry name" value="HisKA"/>
    <property type="match status" value="1"/>
</dbReference>
<evidence type="ECO:0000256" key="11">
    <source>
        <dbReference type="ARBA" id="ARBA00054109"/>
    </source>
</evidence>
<evidence type="ECO:0000256" key="6">
    <source>
        <dbReference type="ARBA" id="ARBA00022679"/>
    </source>
</evidence>
<evidence type="ECO:0000256" key="4">
    <source>
        <dbReference type="ARBA" id="ARBA00022490"/>
    </source>
</evidence>
<evidence type="ECO:0000256" key="10">
    <source>
        <dbReference type="ARBA" id="ARBA00023012"/>
    </source>
</evidence>
<dbReference type="SUPFAM" id="SSF52172">
    <property type="entry name" value="CheY-like"/>
    <property type="match status" value="1"/>
</dbReference>
<dbReference type="EC" id="2.7.13.3" evidence="3"/>
<dbReference type="PROSITE" id="PS50113">
    <property type="entry name" value="PAC"/>
    <property type="match status" value="1"/>
</dbReference>
<dbReference type="CDD" id="cd00082">
    <property type="entry name" value="HisKA"/>
    <property type="match status" value="1"/>
</dbReference>
<feature type="region of interest" description="Disordered" evidence="13">
    <location>
        <begin position="234"/>
        <end position="256"/>
    </location>
</feature>
<evidence type="ECO:0000256" key="1">
    <source>
        <dbReference type="ARBA" id="ARBA00000085"/>
    </source>
</evidence>
<feature type="compositionally biased region" description="Basic and acidic residues" evidence="13">
    <location>
        <begin position="1241"/>
        <end position="1250"/>
    </location>
</feature>
<dbReference type="Pfam" id="PF02518">
    <property type="entry name" value="HATPase_c"/>
    <property type="match status" value="1"/>
</dbReference>
<dbReference type="Pfam" id="PF00512">
    <property type="entry name" value="HisKA"/>
    <property type="match status" value="1"/>
</dbReference>
<dbReference type="InterPro" id="IPR001610">
    <property type="entry name" value="PAC"/>
</dbReference>
<dbReference type="InterPro" id="IPR013655">
    <property type="entry name" value="PAS_fold_3"/>
</dbReference>
<dbReference type="FunFam" id="1.10.287.130:FF:000002">
    <property type="entry name" value="Two-component osmosensing histidine kinase"/>
    <property type="match status" value="1"/>
</dbReference>
<dbReference type="SMART" id="SM00387">
    <property type="entry name" value="HATPase_c"/>
    <property type="match status" value="1"/>
</dbReference>
<reference evidence="19" key="1">
    <citation type="journal article" date="2020" name="Stud. Mycol.">
        <title>101 Dothideomycetes genomes: A test case for predicting lifestyles and emergence of pathogens.</title>
        <authorList>
            <person name="Haridas S."/>
            <person name="Albert R."/>
            <person name="Binder M."/>
            <person name="Bloem J."/>
            <person name="LaButti K."/>
            <person name="Salamov A."/>
            <person name="Andreopoulos B."/>
            <person name="Baker S."/>
            <person name="Barry K."/>
            <person name="Bills G."/>
            <person name="Bluhm B."/>
            <person name="Cannon C."/>
            <person name="Castanera R."/>
            <person name="Culley D."/>
            <person name="Daum C."/>
            <person name="Ezra D."/>
            <person name="Gonzalez J."/>
            <person name="Henrissat B."/>
            <person name="Kuo A."/>
            <person name="Liang C."/>
            <person name="Lipzen A."/>
            <person name="Lutzoni F."/>
            <person name="Magnuson J."/>
            <person name="Mondo S."/>
            <person name="Nolan M."/>
            <person name="Ohm R."/>
            <person name="Pangilinan J."/>
            <person name="Park H.-J."/>
            <person name="Ramirez L."/>
            <person name="Alfaro M."/>
            <person name="Sun H."/>
            <person name="Tritt A."/>
            <person name="Yoshinaga Y."/>
            <person name="Zwiers L.-H."/>
            <person name="Turgeon B."/>
            <person name="Goodwin S."/>
            <person name="Spatafora J."/>
            <person name="Crous P."/>
            <person name="Grigoriev I."/>
        </authorList>
    </citation>
    <scope>NUCLEOTIDE SEQUENCE [LARGE SCALE GENOMIC DNA]</scope>
    <source>
        <strain evidence="19">CECT 20119</strain>
    </source>
</reference>
<comment type="subcellular location">
    <subcellularLocation>
        <location evidence="2">Cytoplasm</location>
    </subcellularLocation>
</comment>
<dbReference type="Pfam" id="PF00072">
    <property type="entry name" value="Response_reg"/>
    <property type="match status" value="1"/>
</dbReference>
<comment type="catalytic activity">
    <reaction evidence="1">
        <text>ATP + protein L-histidine = ADP + protein N-phospho-L-histidine.</text>
        <dbReference type="EC" id="2.7.13.3"/>
    </reaction>
</comment>
<keyword evidence="7" id="KW-0547">Nucleotide-binding</keyword>
<feature type="domain" description="PAC" evidence="17">
    <location>
        <begin position="571"/>
        <end position="623"/>
    </location>
</feature>
<keyword evidence="4" id="KW-0963">Cytoplasm</keyword>
<dbReference type="SUPFAM" id="SSF55874">
    <property type="entry name" value="ATPase domain of HSP90 chaperone/DNA topoisomerase II/histidine kinase"/>
    <property type="match status" value="1"/>
</dbReference>
<dbReference type="InterPro" id="IPR001789">
    <property type="entry name" value="Sig_transdc_resp-reg_receiver"/>
</dbReference>
<dbReference type="GO" id="GO:0005524">
    <property type="term" value="F:ATP binding"/>
    <property type="evidence" value="ECO:0007669"/>
    <property type="project" value="UniProtKB-KW"/>
</dbReference>
<evidence type="ECO:0000259" key="15">
    <source>
        <dbReference type="PROSITE" id="PS50110"/>
    </source>
</evidence>
<feature type="domain" description="PAS" evidence="16">
    <location>
        <begin position="498"/>
        <end position="568"/>
    </location>
</feature>
<dbReference type="PRINTS" id="PR00344">
    <property type="entry name" value="BCTRLSENSOR"/>
</dbReference>
<dbReference type="SMART" id="SM00086">
    <property type="entry name" value="PAC"/>
    <property type="match status" value="1"/>
</dbReference>
<dbReference type="Gene3D" id="3.40.50.2300">
    <property type="match status" value="1"/>
</dbReference>
<dbReference type="Pfam" id="PF08447">
    <property type="entry name" value="PAS_3"/>
    <property type="match status" value="1"/>
</dbReference>
<evidence type="ECO:0000259" key="17">
    <source>
        <dbReference type="PROSITE" id="PS50113"/>
    </source>
</evidence>
<evidence type="ECO:0000256" key="3">
    <source>
        <dbReference type="ARBA" id="ARBA00012438"/>
    </source>
</evidence>
<dbReference type="NCBIfam" id="TIGR00229">
    <property type="entry name" value="sensory_box"/>
    <property type="match status" value="1"/>
</dbReference>
<evidence type="ECO:0000256" key="12">
    <source>
        <dbReference type="PROSITE-ProRule" id="PRU00169"/>
    </source>
</evidence>
<evidence type="ECO:0000256" key="8">
    <source>
        <dbReference type="ARBA" id="ARBA00022777"/>
    </source>
</evidence>
<dbReference type="CDD" id="cd16922">
    <property type="entry name" value="HATPase_EvgS-ArcB-TorS-like"/>
    <property type="match status" value="1"/>
</dbReference>
<feature type="region of interest" description="Disordered" evidence="13">
    <location>
        <begin position="1347"/>
        <end position="1366"/>
    </location>
</feature>
<dbReference type="InterPro" id="IPR036097">
    <property type="entry name" value="HisK_dim/P_sf"/>
</dbReference>
<dbReference type="Gene3D" id="3.30.450.20">
    <property type="entry name" value="PAS domain"/>
    <property type="match status" value="2"/>
</dbReference>
<evidence type="ECO:0000256" key="7">
    <source>
        <dbReference type="ARBA" id="ARBA00022741"/>
    </source>
</evidence>
<protein>
    <recommendedName>
        <fullName evidence="3">histidine kinase</fullName>
        <ecNumber evidence="3">2.7.13.3</ecNumber>
    </recommendedName>
</protein>
<feature type="compositionally biased region" description="Polar residues" evidence="13">
    <location>
        <begin position="1251"/>
        <end position="1260"/>
    </location>
</feature>
<dbReference type="PROSITE" id="PS50109">
    <property type="entry name" value="HIS_KIN"/>
    <property type="match status" value="1"/>
</dbReference>
<keyword evidence="9" id="KW-0067">ATP-binding</keyword>
<dbReference type="InterPro" id="IPR003594">
    <property type="entry name" value="HATPase_dom"/>
</dbReference>
<evidence type="ECO:0000259" key="16">
    <source>
        <dbReference type="PROSITE" id="PS50112"/>
    </source>
</evidence>
<dbReference type="SMART" id="SM00448">
    <property type="entry name" value="REC"/>
    <property type="match status" value="1"/>
</dbReference>
<feature type="region of interest" description="Disordered" evidence="13">
    <location>
        <begin position="1222"/>
        <end position="1277"/>
    </location>
</feature>
<dbReference type="InterPro" id="IPR003661">
    <property type="entry name" value="HisK_dim/P_dom"/>
</dbReference>
<feature type="region of interest" description="Disordered" evidence="13">
    <location>
        <begin position="174"/>
        <end position="214"/>
    </location>
</feature>
<dbReference type="CDD" id="cd00130">
    <property type="entry name" value="PAS"/>
    <property type="match status" value="1"/>
</dbReference>
<proteinExistence type="predicted"/>
<gene>
    <name evidence="18" type="ORF">BDZ85DRAFT_264300</name>
</gene>
<dbReference type="InterPro" id="IPR000014">
    <property type="entry name" value="PAS"/>
</dbReference>
<dbReference type="PROSITE" id="PS50110">
    <property type="entry name" value="RESPONSE_REGULATORY"/>
    <property type="match status" value="1"/>
</dbReference>
<sequence length="1423" mass="158166">MTVTPLRGRAVSQTASSAPHLNNQDGPPANHNPTPESYFDLGYRDGSAHGSPTNSGRCSSMSIQLPPSQTAVDMAFTALQYLPMPLLVLSSEKRVILANEAIGRLLQIDPNQRHETDPNHNDLTRVDSGFRSATDVLYGVSLGTLGIDLLQNGAPVWVTWEEFLESVLSDAVDEKTPSVKNSSSSDNGDGDLTPKINDPNATREEDAKRSAHFENRATIHEIVVDVAFSTHRDSRTGLPMPFKDDKRRSGAPVQHQQTEATLIISVWFLDGEQHYTLTFTAAHNVGTNQQQKLSQRSVTKMHRNYMSGLGSGSSSSSGGRRTHLSSNSSPGSSPMGWLPNGPASSVTSASTSTLLSKTSKMKDALLNAMPMPVYAMWKDASFGIPNKAALKFLGNGDVDSTETSDQREFIGQYKVFSEDFSHPLPLEEYPIFHLMKTQKRFTNRRVGMQNNLTGEQLIFDVDGEEILDEKTGEFLGGVVVFRDVTIYANIITKQKIANEKQFEDTANMIPVMVWTTKPDGFHDYFSQRWYDYTGLSPSECMGHMWKSPFHPDDVAIAAPRWKHSLETGEEYLTEYRCKSRTGEWRWMLGRALPMRNAAGKIVRWFGTCTDIHDLVETREAAKQTRAQLLKVIEHAKITLWAVDREKRLILHEGSRIWTPRGGTLEGSPDYGRNVFDLFEQTRNPNDMDQSALFKKPIDDILQGRATDESIEVSVSSLQRYYRTRFVPLIRQERTAGIEGRSLVDGVVGVSMDVTELRIREEELRERDRENGRLLAQSEAAKEASKMKSQFLANMSHEIRTPIAGVIGMAELLLDDSENALNKDQRECAENLQRSANGLLTVINDILDFSKVESGRLDIEEVQFDLNVVVRDVNKMLSFAAERKGLSFIDETQELQRLKVIGDPGRLRQILTNLLTNSIKFTSEGHVRMSIQILKENTEKVTIRFVVEDTGIGIEEEVRKRLFQPFSQADSSTARRFGGTGLGLTISKNLVELMHGDISLESTLGHGTRATFSIPFSKAPFYSEDSPAVDLGPLPDRLQSELSVSDYASPSMPASPGKNSSRRPSSHSRGFLGEMSPELSPEERANIHVLVVEDNPINQQIALKTIKKLKFSVNAVWNGQEALDYLLATPTEERPKPDIILMDVQMPVMDGYKATYTIRHAEPFIADSRIQNTPIVAMTASAIQGDREKCENAGMNDYLSKPVKGKVLEKMLVKWALEIKKKRKRSSTSSAAQEGFKVKRQPTSEHIRRDGTSTPVQQMVSPNPLHRENSDSSDVSLGTQADIKDTGLALPSRTHTGDSDNLNNKLTHINYVTADAMRRSTETPATSAQRHIENEERAMLLRDEQLLGSGEDPKSALSRGVSDETMHSDVQEGVLGQKLTMENMQRFEGVAGRVRRREGGDEQGSAAGDASSLDVTIGESGKHE</sequence>
<dbReference type="GO" id="GO:0005737">
    <property type="term" value="C:cytoplasm"/>
    <property type="evidence" value="ECO:0007669"/>
    <property type="project" value="UniProtKB-SubCell"/>
</dbReference>
<organism evidence="18 19">
    <name type="scientific">Elsinoe ampelina</name>
    <dbReference type="NCBI Taxonomy" id="302913"/>
    <lineage>
        <taxon>Eukaryota</taxon>
        <taxon>Fungi</taxon>
        <taxon>Dikarya</taxon>
        <taxon>Ascomycota</taxon>
        <taxon>Pezizomycotina</taxon>
        <taxon>Dothideomycetes</taxon>
        <taxon>Dothideomycetidae</taxon>
        <taxon>Myriangiales</taxon>
        <taxon>Elsinoaceae</taxon>
        <taxon>Elsinoe</taxon>
    </lineage>
</organism>
<feature type="region of interest" description="Disordered" evidence="13">
    <location>
        <begin position="1390"/>
        <end position="1423"/>
    </location>
</feature>
<feature type="region of interest" description="Disordered" evidence="13">
    <location>
        <begin position="1"/>
        <end position="62"/>
    </location>
</feature>
<dbReference type="InterPro" id="IPR004358">
    <property type="entry name" value="Sig_transdc_His_kin-like_C"/>
</dbReference>
<dbReference type="PANTHER" id="PTHR45339">
    <property type="entry name" value="HYBRID SIGNAL TRANSDUCTION HISTIDINE KINASE J"/>
    <property type="match status" value="1"/>
</dbReference>
<dbReference type="SMART" id="SM00091">
    <property type="entry name" value="PAS"/>
    <property type="match status" value="2"/>
</dbReference>
<dbReference type="InterPro" id="IPR035965">
    <property type="entry name" value="PAS-like_dom_sf"/>
</dbReference>
<feature type="modified residue" description="4-aspartylphosphate" evidence="12">
    <location>
        <position position="1142"/>
    </location>
</feature>
<dbReference type="CDD" id="cd17546">
    <property type="entry name" value="REC_hyHK_CKI1_RcsC-like"/>
    <property type="match status" value="1"/>
</dbReference>
<dbReference type="InterPro" id="IPR000700">
    <property type="entry name" value="PAS-assoc_C"/>
</dbReference>
<dbReference type="InterPro" id="IPR005467">
    <property type="entry name" value="His_kinase_dom"/>
</dbReference>
<feature type="compositionally biased region" description="Basic and acidic residues" evidence="13">
    <location>
        <begin position="201"/>
        <end position="214"/>
    </location>
</feature>
<keyword evidence="8" id="KW-0418">Kinase</keyword>
<dbReference type="GO" id="GO:0009365">
    <property type="term" value="C:protein histidine kinase complex"/>
    <property type="evidence" value="ECO:0007669"/>
    <property type="project" value="UniProtKB-ARBA"/>
</dbReference>
<feature type="domain" description="Response regulatory" evidence="15">
    <location>
        <begin position="1087"/>
        <end position="1215"/>
    </location>
</feature>
<keyword evidence="10" id="KW-0902">Two-component regulatory system</keyword>
<evidence type="ECO:0000256" key="5">
    <source>
        <dbReference type="ARBA" id="ARBA00022553"/>
    </source>
</evidence>
<evidence type="ECO:0000256" key="2">
    <source>
        <dbReference type="ARBA" id="ARBA00004496"/>
    </source>
</evidence>
<evidence type="ECO:0000313" key="18">
    <source>
        <dbReference type="EMBL" id="KAF2221729.1"/>
    </source>
</evidence>
<dbReference type="GO" id="GO:0000155">
    <property type="term" value="F:phosphorelay sensor kinase activity"/>
    <property type="evidence" value="ECO:0007669"/>
    <property type="project" value="InterPro"/>
</dbReference>
<dbReference type="FunFam" id="3.30.565.10:FF:000010">
    <property type="entry name" value="Sensor histidine kinase RcsC"/>
    <property type="match status" value="1"/>
</dbReference>
<dbReference type="Gene3D" id="1.10.287.130">
    <property type="match status" value="1"/>
</dbReference>
<evidence type="ECO:0000256" key="13">
    <source>
        <dbReference type="SAM" id="MobiDB-lite"/>
    </source>
</evidence>
<dbReference type="Gene3D" id="3.30.565.10">
    <property type="entry name" value="Histidine kinase-like ATPase, C-terminal domain"/>
    <property type="match status" value="1"/>
</dbReference>
<feature type="domain" description="Histidine kinase" evidence="14">
    <location>
        <begin position="793"/>
        <end position="1017"/>
    </location>
</feature>
<evidence type="ECO:0000256" key="9">
    <source>
        <dbReference type="ARBA" id="ARBA00022840"/>
    </source>
</evidence>
<evidence type="ECO:0000259" key="14">
    <source>
        <dbReference type="PROSITE" id="PS50109"/>
    </source>
</evidence>
<dbReference type="SUPFAM" id="SSF55785">
    <property type="entry name" value="PYP-like sensor domain (PAS domain)"/>
    <property type="match status" value="1"/>
</dbReference>
<keyword evidence="19" id="KW-1185">Reference proteome</keyword>
<accession>A0A6A6G819</accession>
<feature type="region of interest" description="Disordered" evidence="13">
    <location>
        <begin position="1045"/>
        <end position="1077"/>
    </location>
</feature>
<feature type="compositionally biased region" description="Polar residues" evidence="13">
    <location>
        <begin position="11"/>
        <end position="35"/>
    </location>
</feature>
<feature type="compositionally biased region" description="Low complexity" evidence="13">
    <location>
        <begin position="312"/>
        <end position="334"/>
    </location>
</feature>
<dbReference type="OrthoDB" id="60033at2759"/>
<dbReference type="PANTHER" id="PTHR45339:SF1">
    <property type="entry name" value="HYBRID SIGNAL TRANSDUCTION HISTIDINE KINASE J"/>
    <property type="match status" value="1"/>
</dbReference>
<dbReference type="FunFam" id="3.30.450.20:FF:000099">
    <property type="entry name" value="Sensory box sensor histidine kinase"/>
    <property type="match status" value="1"/>
</dbReference>
<comment type="function">
    <text evidence="11">Involved in the control of the SAPK-dependent transcriptional response to peroxide stress. Regulates sty1 activity.</text>
</comment>
<name>A0A6A6G819_9PEZI</name>
<feature type="region of interest" description="Disordered" evidence="13">
    <location>
        <begin position="304"/>
        <end position="351"/>
    </location>
</feature>
<dbReference type="InterPro" id="IPR036890">
    <property type="entry name" value="HATPase_C_sf"/>
</dbReference>
<keyword evidence="5 12" id="KW-0597">Phosphoprotein</keyword>
<feature type="compositionally biased region" description="Polar residues" evidence="13">
    <location>
        <begin position="50"/>
        <end position="62"/>
    </location>
</feature>